<protein>
    <submittedName>
        <fullName evidence="3">VanZ family protein</fullName>
    </submittedName>
</protein>
<organism evidence="3 4">
    <name type="scientific">Crenobacter cavernae</name>
    <dbReference type="NCBI Taxonomy" id="2290923"/>
    <lineage>
        <taxon>Bacteria</taxon>
        <taxon>Pseudomonadati</taxon>
        <taxon>Pseudomonadota</taxon>
        <taxon>Betaproteobacteria</taxon>
        <taxon>Neisseriales</taxon>
        <taxon>Neisseriaceae</taxon>
        <taxon>Crenobacter</taxon>
    </lineage>
</organism>
<dbReference type="EMBL" id="CP031337">
    <property type="protein sequence ID" value="AXK38464.1"/>
    <property type="molecule type" value="Genomic_DNA"/>
</dbReference>
<accession>A0A345Y3G2</accession>
<feature type="transmembrane region" description="Helical" evidence="1">
    <location>
        <begin position="197"/>
        <end position="219"/>
    </location>
</feature>
<feature type="transmembrane region" description="Helical" evidence="1">
    <location>
        <begin position="337"/>
        <end position="354"/>
    </location>
</feature>
<proteinExistence type="predicted"/>
<sequence>MLPPTSTSRLPAHVALLMLAVIAFTSFYPFTDWAYSGRPLLEFLFYPLPYYFRLFDNVVNYLIYIPYGFALALMPRSRWLGCLWAIAAAGATSFSVEFVQQFLPTRVASNLDIAYNVAGAATGAMLAISPFTVWAWRHIRYWRAEWFAAGSPADYAVVLIVLWFVTQLNPSVPIFGVVVRPIGLPQPFISPLDDPMLFLFLLEAVGAMLNLIAFLLFATCFLRHRRYTARAVAGLILLALLFKLLAAGALLKPFAFFEWFDQNVMTGLSAGFLLVWGITRFGRKVQTVCALLALVASQSVAAIWPLRADSQDMLGLFRWGYGHLENMGALVEFLSHLWPWIAGVCLIASLIHEWRMRGSASKTK</sequence>
<name>A0A345Y3G2_9NEIS</name>
<feature type="transmembrane region" description="Helical" evidence="1">
    <location>
        <begin position="263"/>
        <end position="281"/>
    </location>
</feature>
<dbReference type="Pfam" id="PF04892">
    <property type="entry name" value="VanZ"/>
    <property type="match status" value="1"/>
</dbReference>
<feature type="domain" description="VanZ-like" evidence="2">
    <location>
        <begin position="15"/>
        <end position="128"/>
    </location>
</feature>
<feature type="transmembrane region" description="Helical" evidence="1">
    <location>
        <begin position="288"/>
        <end position="306"/>
    </location>
</feature>
<feature type="transmembrane region" description="Helical" evidence="1">
    <location>
        <begin position="113"/>
        <end position="134"/>
    </location>
</feature>
<gene>
    <name evidence="3" type="ORF">DWG20_02935</name>
</gene>
<keyword evidence="1" id="KW-0472">Membrane</keyword>
<evidence type="ECO:0000259" key="2">
    <source>
        <dbReference type="Pfam" id="PF04892"/>
    </source>
</evidence>
<evidence type="ECO:0000256" key="1">
    <source>
        <dbReference type="SAM" id="Phobius"/>
    </source>
</evidence>
<dbReference type="OrthoDB" id="9780818at2"/>
<dbReference type="AlphaFoldDB" id="A0A345Y3G2"/>
<keyword evidence="1" id="KW-1133">Transmembrane helix</keyword>
<keyword evidence="1" id="KW-0812">Transmembrane</keyword>
<dbReference type="Proteomes" id="UP000254537">
    <property type="component" value="Chromosome"/>
</dbReference>
<feature type="transmembrane region" description="Helical" evidence="1">
    <location>
        <begin position="80"/>
        <end position="101"/>
    </location>
</feature>
<dbReference type="KEGG" id="ccah:DWG20_02935"/>
<dbReference type="InterPro" id="IPR006976">
    <property type="entry name" value="VanZ-like"/>
</dbReference>
<evidence type="ECO:0000313" key="3">
    <source>
        <dbReference type="EMBL" id="AXK38464.1"/>
    </source>
</evidence>
<reference evidence="3 4" key="1">
    <citation type="submission" date="2018-07" db="EMBL/GenBank/DDBJ databases">
        <title>Crenobacter cavernae sp. nov., isolated from a karst cave.</title>
        <authorList>
            <person name="Zhu H."/>
        </authorList>
    </citation>
    <scope>NUCLEOTIDE SEQUENCE [LARGE SCALE GENOMIC DNA]</scope>
    <source>
        <strain evidence="3 4">K1W11S-77</strain>
    </source>
</reference>
<feature type="transmembrane region" description="Helical" evidence="1">
    <location>
        <begin position="50"/>
        <end position="73"/>
    </location>
</feature>
<dbReference type="RefSeq" id="WP_115432404.1">
    <property type="nucleotide sequence ID" value="NZ_CP031337.1"/>
</dbReference>
<feature type="transmembrane region" description="Helical" evidence="1">
    <location>
        <begin position="12"/>
        <end position="30"/>
    </location>
</feature>
<evidence type="ECO:0000313" key="4">
    <source>
        <dbReference type="Proteomes" id="UP000254537"/>
    </source>
</evidence>
<feature type="transmembrane region" description="Helical" evidence="1">
    <location>
        <begin position="231"/>
        <end position="251"/>
    </location>
</feature>